<evidence type="ECO:0000313" key="5">
    <source>
        <dbReference type="EMBL" id="MBE9395896.1"/>
    </source>
</evidence>
<dbReference type="EMBL" id="JADEYS010000001">
    <property type="protein sequence ID" value="MBE9395896.1"/>
    <property type="molecule type" value="Genomic_DNA"/>
</dbReference>
<evidence type="ECO:0000256" key="3">
    <source>
        <dbReference type="ARBA" id="ARBA00022777"/>
    </source>
</evidence>
<comment type="similarity">
    <text evidence="1">Belongs to the HipA Ser/Thr kinase family.</text>
</comment>
<dbReference type="InterPro" id="IPR012893">
    <property type="entry name" value="HipA-like_C"/>
</dbReference>
<dbReference type="Pfam" id="PF07804">
    <property type="entry name" value="HipA_C"/>
    <property type="match status" value="1"/>
</dbReference>
<evidence type="ECO:0000256" key="2">
    <source>
        <dbReference type="ARBA" id="ARBA00022679"/>
    </source>
</evidence>
<keyword evidence="6" id="KW-1185">Reference proteome</keyword>
<organism evidence="5 6">
    <name type="scientific">Pontibacterium sinense</name>
    <dbReference type="NCBI Taxonomy" id="2781979"/>
    <lineage>
        <taxon>Bacteria</taxon>
        <taxon>Pseudomonadati</taxon>
        <taxon>Pseudomonadota</taxon>
        <taxon>Gammaproteobacteria</taxon>
        <taxon>Oceanospirillales</taxon>
        <taxon>Oceanospirillaceae</taxon>
        <taxon>Pontibacterium</taxon>
    </lineage>
</organism>
<gene>
    <name evidence="5" type="ORF">IOQ59_01335</name>
</gene>
<dbReference type="PANTHER" id="PTHR37419:SF1">
    <property type="entry name" value="SERINE_THREONINE-PROTEIN KINASE TOXIN HIPA"/>
    <property type="match status" value="1"/>
</dbReference>
<evidence type="ECO:0000259" key="4">
    <source>
        <dbReference type="Pfam" id="PF07804"/>
    </source>
</evidence>
<dbReference type="Proteomes" id="UP000640333">
    <property type="component" value="Unassembled WGS sequence"/>
</dbReference>
<protein>
    <submittedName>
        <fullName evidence="5">HipA domain-containing protein</fullName>
    </submittedName>
</protein>
<name>A0A8J7K8Q5_9GAMM</name>
<accession>A0A8J7K8Q5</accession>
<dbReference type="PANTHER" id="PTHR37419">
    <property type="entry name" value="SERINE/THREONINE-PROTEIN KINASE TOXIN HIPA"/>
    <property type="match status" value="1"/>
</dbReference>
<comment type="caution">
    <text evidence="5">The sequence shown here is derived from an EMBL/GenBank/DDBJ whole genome shotgun (WGS) entry which is preliminary data.</text>
</comment>
<proteinExistence type="inferred from homology"/>
<feature type="domain" description="HipA-like C-terminal" evidence="4">
    <location>
        <begin position="37"/>
        <end position="278"/>
    </location>
</feature>
<evidence type="ECO:0000256" key="1">
    <source>
        <dbReference type="ARBA" id="ARBA00010164"/>
    </source>
</evidence>
<dbReference type="Gene3D" id="1.10.1070.20">
    <property type="match status" value="1"/>
</dbReference>
<dbReference type="InterPro" id="IPR052028">
    <property type="entry name" value="HipA_Ser/Thr_kinase"/>
</dbReference>
<keyword evidence="2" id="KW-0808">Transferase</keyword>
<sequence length="315" mass="35447">MKDSAAIKLYGNNKVNARLNITRQELFAQGVKFTQGMSISGVQQKLSLKLDPTTNTLIPTDKDGEYILKPTPDGLPYCAEMEHLSMEISRTLKIETALCGLVEFSDGERAYITKRFDRTINGKLHQEDLCSLSDKLKDDKYNSTYETAGRILAEATGGKVAVLDDYFKRVLLAYLIGNDDLHLKNISVMRLPDNKDRIYDKLTPHYDNLCTEFYETGMLNSLAMSLLDADNDASQGFSEAYQYFGFYTRADFMKLAENIGLPAKAADNSIKAITQAMQKIKALIENAHIPEEYKPKYAELVDQRYHAICAEQTTA</sequence>
<dbReference type="AlphaFoldDB" id="A0A8J7K8Q5"/>
<keyword evidence="3" id="KW-0418">Kinase</keyword>
<dbReference type="GO" id="GO:0005829">
    <property type="term" value="C:cytosol"/>
    <property type="evidence" value="ECO:0007669"/>
    <property type="project" value="TreeGrafter"/>
</dbReference>
<dbReference type="RefSeq" id="WP_193951452.1">
    <property type="nucleotide sequence ID" value="NZ_JADEYS010000001.1"/>
</dbReference>
<dbReference type="GO" id="GO:0004674">
    <property type="term" value="F:protein serine/threonine kinase activity"/>
    <property type="evidence" value="ECO:0007669"/>
    <property type="project" value="TreeGrafter"/>
</dbReference>
<evidence type="ECO:0000313" key="6">
    <source>
        <dbReference type="Proteomes" id="UP000640333"/>
    </source>
</evidence>
<reference evidence="5" key="1">
    <citation type="submission" date="2020-10" db="EMBL/GenBank/DDBJ databases">
        <title>Bacterium isolated from coastal waters sediment.</title>
        <authorList>
            <person name="Chen R.-J."/>
            <person name="Lu D.-C."/>
            <person name="Zhu K.-L."/>
            <person name="Du Z.-J."/>
        </authorList>
    </citation>
    <scope>NUCLEOTIDE SEQUENCE</scope>
    <source>
        <strain evidence="5">N1Y112</strain>
    </source>
</reference>